<accession>A0A8X6J714</accession>
<dbReference type="AlphaFoldDB" id="A0A8X6J714"/>
<name>A0A8X6J714_TRICU</name>
<feature type="compositionally biased region" description="Polar residues" evidence="1">
    <location>
        <begin position="20"/>
        <end position="33"/>
    </location>
</feature>
<reference evidence="2" key="1">
    <citation type="submission" date="2020-07" db="EMBL/GenBank/DDBJ databases">
        <title>Multicomponent nature underlies the extraordinary mechanical properties of spider dragline silk.</title>
        <authorList>
            <person name="Kono N."/>
            <person name="Nakamura H."/>
            <person name="Mori M."/>
            <person name="Yoshida Y."/>
            <person name="Ohtoshi R."/>
            <person name="Malay A.D."/>
            <person name="Moran D.A.P."/>
            <person name="Tomita M."/>
            <person name="Numata K."/>
            <person name="Arakawa K."/>
        </authorList>
    </citation>
    <scope>NUCLEOTIDE SEQUENCE</scope>
</reference>
<evidence type="ECO:0000313" key="3">
    <source>
        <dbReference type="Proteomes" id="UP000887116"/>
    </source>
</evidence>
<feature type="region of interest" description="Disordered" evidence="1">
    <location>
        <begin position="15"/>
        <end position="35"/>
    </location>
</feature>
<dbReference type="EMBL" id="BMAO01004423">
    <property type="protein sequence ID" value="GFQ94515.1"/>
    <property type="molecule type" value="Genomic_DNA"/>
</dbReference>
<evidence type="ECO:0000313" key="2">
    <source>
        <dbReference type="EMBL" id="GFQ94515.1"/>
    </source>
</evidence>
<dbReference type="Proteomes" id="UP000887116">
    <property type="component" value="Unassembled WGS sequence"/>
</dbReference>
<comment type="caution">
    <text evidence="2">The sequence shown here is derived from an EMBL/GenBank/DDBJ whole genome shotgun (WGS) entry which is preliminary data.</text>
</comment>
<gene>
    <name evidence="2" type="ORF">TNCT_212351</name>
</gene>
<proteinExistence type="predicted"/>
<keyword evidence="3" id="KW-1185">Reference proteome</keyword>
<sequence length="92" mass="11110">MKSCIRINKLWRNRSRTRGNYRSSPGTHKSATSPLFPYTPAHSNIGRRMWMRIPMKWKSMHPSCDNYVLEAEKSQKQKHLAWRKMQEKCWLF</sequence>
<organism evidence="2 3">
    <name type="scientific">Trichonephila clavata</name>
    <name type="common">Joro spider</name>
    <name type="synonym">Nephila clavata</name>
    <dbReference type="NCBI Taxonomy" id="2740835"/>
    <lineage>
        <taxon>Eukaryota</taxon>
        <taxon>Metazoa</taxon>
        <taxon>Ecdysozoa</taxon>
        <taxon>Arthropoda</taxon>
        <taxon>Chelicerata</taxon>
        <taxon>Arachnida</taxon>
        <taxon>Araneae</taxon>
        <taxon>Araneomorphae</taxon>
        <taxon>Entelegynae</taxon>
        <taxon>Araneoidea</taxon>
        <taxon>Nephilidae</taxon>
        <taxon>Trichonephila</taxon>
    </lineage>
</organism>
<protein>
    <submittedName>
        <fullName evidence="2">Uncharacterized protein</fullName>
    </submittedName>
</protein>
<evidence type="ECO:0000256" key="1">
    <source>
        <dbReference type="SAM" id="MobiDB-lite"/>
    </source>
</evidence>